<dbReference type="Proteomes" id="UP001162501">
    <property type="component" value="Chromosome 25"/>
</dbReference>
<evidence type="ECO:0000313" key="1">
    <source>
        <dbReference type="EMBL" id="CAI9703639.1"/>
    </source>
</evidence>
<dbReference type="EMBL" id="OX596109">
    <property type="protein sequence ID" value="CAI9703639.1"/>
    <property type="molecule type" value="Genomic_DNA"/>
</dbReference>
<accession>A0ACB0ESY9</accession>
<reference evidence="1" key="1">
    <citation type="submission" date="2023-05" db="EMBL/GenBank/DDBJ databases">
        <authorList>
            <consortium name="ELIXIR-Norway"/>
        </authorList>
    </citation>
    <scope>NUCLEOTIDE SEQUENCE</scope>
</reference>
<organism evidence="1 2">
    <name type="scientific">Rangifer tarandus platyrhynchus</name>
    <name type="common">Svalbard reindeer</name>
    <dbReference type="NCBI Taxonomy" id="3082113"/>
    <lineage>
        <taxon>Eukaryota</taxon>
        <taxon>Metazoa</taxon>
        <taxon>Chordata</taxon>
        <taxon>Craniata</taxon>
        <taxon>Vertebrata</taxon>
        <taxon>Euteleostomi</taxon>
        <taxon>Mammalia</taxon>
        <taxon>Eutheria</taxon>
        <taxon>Laurasiatheria</taxon>
        <taxon>Artiodactyla</taxon>
        <taxon>Ruminantia</taxon>
        <taxon>Pecora</taxon>
        <taxon>Cervidae</taxon>
        <taxon>Odocoileinae</taxon>
        <taxon>Rangifer</taxon>
    </lineage>
</organism>
<protein>
    <submittedName>
        <fullName evidence="1">Uncharacterized protein</fullName>
    </submittedName>
</protein>
<gene>
    <name evidence="1" type="ORF">MRATA1EN3_LOCUS14852</name>
</gene>
<sequence length="94" mass="10046">MGAQRRNLRPPRRARSPDATQTLSPRRVARALQVSRDTRCAPEAGSRDGQPPIAPTSRLLSASLRARSASPRASPAAAPVDSVPSRNALSPWVN</sequence>
<evidence type="ECO:0000313" key="2">
    <source>
        <dbReference type="Proteomes" id="UP001162501"/>
    </source>
</evidence>
<name>A0ACB0ESY9_RANTA</name>
<proteinExistence type="predicted"/>